<keyword evidence="1" id="KW-0472">Membrane</keyword>
<dbReference type="RefSeq" id="WP_004834958.1">
    <property type="nucleotide sequence ID" value="NZ_AEXM01000026.1"/>
</dbReference>
<protein>
    <submittedName>
        <fullName evidence="2">Uncharacterized protein</fullName>
    </submittedName>
</protein>
<dbReference type="Proteomes" id="UP000005286">
    <property type="component" value="Unassembled WGS sequence"/>
</dbReference>
<proteinExistence type="predicted"/>
<dbReference type="EMBL" id="AEXM01000026">
    <property type="protein sequence ID" value="EGC81912.1"/>
    <property type="molecule type" value="Genomic_DNA"/>
</dbReference>
<organism evidence="2 3">
    <name type="scientific">Anaerococcus prevotii ACS-065-V-Col13</name>
    <dbReference type="NCBI Taxonomy" id="879305"/>
    <lineage>
        <taxon>Bacteria</taxon>
        <taxon>Bacillati</taxon>
        <taxon>Bacillota</taxon>
        <taxon>Tissierellia</taxon>
        <taxon>Tissierellales</taxon>
        <taxon>Peptoniphilaceae</taxon>
        <taxon>Anaerococcus</taxon>
    </lineage>
</organism>
<gene>
    <name evidence="2" type="ORF">HMPREF9290_0440</name>
</gene>
<evidence type="ECO:0000313" key="2">
    <source>
        <dbReference type="EMBL" id="EGC81912.1"/>
    </source>
</evidence>
<reference evidence="2 3" key="1">
    <citation type="submission" date="2011-01" db="EMBL/GenBank/DDBJ databases">
        <authorList>
            <person name="Durkin A.S."/>
            <person name="Madupu R."/>
            <person name="Torralba M."/>
            <person name="Gillis M."/>
            <person name="Methe B."/>
            <person name="Sutton G."/>
            <person name="Nelson K.E."/>
        </authorList>
    </citation>
    <scope>NUCLEOTIDE SEQUENCE [LARGE SCALE GENOMIC DNA]</scope>
    <source>
        <strain evidence="2 3">ACS-065-V-Col13</strain>
    </source>
</reference>
<evidence type="ECO:0000256" key="1">
    <source>
        <dbReference type="SAM" id="Phobius"/>
    </source>
</evidence>
<feature type="transmembrane region" description="Helical" evidence="1">
    <location>
        <begin position="6"/>
        <end position="34"/>
    </location>
</feature>
<name>F0GW72_9FIRM</name>
<dbReference type="AlphaFoldDB" id="F0GW72"/>
<accession>F0GW72</accession>
<sequence length="113" mass="13224">MIFISGILYLLALILGFFMKIPTYILIFLIFLFFISALREKDLIYRGKKTRRNKILALSILIFAIILLSIIQDKLNIDSFTFLNDNQRFHIIYLALSYIVLNFIIDGITSLKE</sequence>
<keyword evidence="1" id="KW-0812">Transmembrane</keyword>
<keyword evidence="3" id="KW-1185">Reference proteome</keyword>
<evidence type="ECO:0000313" key="3">
    <source>
        <dbReference type="Proteomes" id="UP000005286"/>
    </source>
</evidence>
<comment type="caution">
    <text evidence="2">The sequence shown here is derived from an EMBL/GenBank/DDBJ whole genome shotgun (WGS) entry which is preliminary data.</text>
</comment>
<dbReference type="eggNOG" id="ENOG50329W5">
    <property type="taxonomic scope" value="Bacteria"/>
</dbReference>
<dbReference type="STRING" id="879305.HMPREF9290_0440"/>
<feature type="transmembrane region" description="Helical" evidence="1">
    <location>
        <begin position="91"/>
        <end position="111"/>
    </location>
</feature>
<dbReference type="PATRIC" id="fig|879305.3.peg.1053"/>
<keyword evidence="1" id="KW-1133">Transmembrane helix</keyword>
<feature type="transmembrane region" description="Helical" evidence="1">
    <location>
        <begin position="55"/>
        <end position="71"/>
    </location>
</feature>